<evidence type="ECO:0000313" key="2">
    <source>
        <dbReference type="EMBL" id="HFC97475.1"/>
    </source>
</evidence>
<keyword evidence="2" id="KW-0540">Nuclease</keyword>
<dbReference type="PANTHER" id="PTHR34107:SF1">
    <property type="entry name" value="SLL0198 PROTEIN"/>
    <property type="match status" value="1"/>
</dbReference>
<dbReference type="Proteomes" id="UP000886043">
    <property type="component" value="Unassembled WGS sequence"/>
</dbReference>
<dbReference type="GO" id="GO:0004519">
    <property type="term" value="F:endonuclease activity"/>
    <property type="evidence" value="ECO:0007669"/>
    <property type="project" value="UniProtKB-KW"/>
</dbReference>
<dbReference type="InterPro" id="IPR008538">
    <property type="entry name" value="Uma2"/>
</dbReference>
<dbReference type="CDD" id="cd06260">
    <property type="entry name" value="DUF820-like"/>
    <property type="match status" value="1"/>
</dbReference>
<dbReference type="AlphaFoldDB" id="A0A7C3CMG8"/>
<dbReference type="SUPFAM" id="SSF52980">
    <property type="entry name" value="Restriction endonuclease-like"/>
    <property type="match status" value="1"/>
</dbReference>
<reference evidence="2" key="1">
    <citation type="journal article" date="2020" name="mSystems">
        <title>Genome- and Community-Level Interaction Insights into Carbon Utilization and Element Cycling Functions of Hydrothermarchaeota in Hydrothermal Sediment.</title>
        <authorList>
            <person name="Zhou Z."/>
            <person name="Liu Y."/>
            <person name="Xu W."/>
            <person name="Pan J."/>
            <person name="Luo Z.H."/>
            <person name="Li M."/>
        </authorList>
    </citation>
    <scope>NUCLEOTIDE SEQUENCE [LARGE SCALE GENOMIC DNA]</scope>
    <source>
        <strain evidence="2">HyVt-483</strain>
    </source>
</reference>
<organism evidence="2">
    <name type="scientific">Thermosulfurimonas dismutans</name>
    <dbReference type="NCBI Taxonomy" id="999894"/>
    <lineage>
        <taxon>Bacteria</taxon>
        <taxon>Pseudomonadati</taxon>
        <taxon>Thermodesulfobacteriota</taxon>
        <taxon>Thermodesulfobacteria</taxon>
        <taxon>Thermodesulfobacteriales</taxon>
        <taxon>Thermodesulfobacteriaceae</taxon>
        <taxon>Thermosulfurimonas</taxon>
    </lineage>
</organism>
<keyword evidence="2" id="KW-0255">Endonuclease</keyword>
<proteinExistence type="predicted"/>
<dbReference type="InterPro" id="IPR011335">
    <property type="entry name" value="Restrct_endonuc-II-like"/>
</dbReference>
<sequence length="196" mass="21657">MIKGRKGDLKMAAPLSRPILAGKLFPWPQKVTYRDLLEGNIPSGLYEIVHGEVVEMAPAGFLHGDWEGEIYFRLKELLKNKGWLAVGEVGIVISREPLTLRAADIVFVSREKSPERPKGYLETPPDLVVEIEGPGSGDLHPKLKDYFTFGVTRVLVVNPAEKTLALYTAEGRVSFHGAEEEIEVLPGVKLSLKDLA</sequence>
<protein>
    <submittedName>
        <fullName evidence="2">Uma2 family endonuclease</fullName>
    </submittedName>
</protein>
<dbReference type="Pfam" id="PF05685">
    <property type="entry name" value="Uma2"/>
    <property type="match status" value="1"/>
</dbReference>
<feature type="domain" description="Putative restriction endonuclease" evidence="1">
    <location>
        <begin position="44"/>
        <end position="191"/>
    </location>
</feature>
<dbReference type="Gene3D" id="3.90.1570.10">
    <property type="entry name" value="tt1808, chain A"/>
    <property type="match status" value="1"/>
</dbReference>
<dbReference type="InterPro" id="IPR012296">
    <property type="entry name" value="Nuclease_put_TT1808"/>
</dbReference>
<name>A0A7C3CMG8_9BACT</name>
<accession>A0A7C3CMG8</accession>
<gene>
    <name evidence="2" type="ORF">ENJ40_03315</name>
</gene>
<dbReference type="PANTHER" id="PTHR34107">
    <property type="entry name" value="SLL0198 PROTEIN-RELATED"/>
    <property type="match status" value="1"/>
</dbReference>
<comment type="caution">
    <text evidence="2">The sequence shown here is derived from an EMBL/GenBank/DDBJ whole genome shotgun (WGS) entry which is preliminary data.</text>
</comment>
<dbReference type="EMBL" id="DRMH01000036">
    <property type="protein sequence ID" value="HFC97475.1"/>
    <property type="molecule type" value="Genomic_DNA"/>
</dbReference>
<evidence type="ECO:0000259" key="1">
    <source>
        <dbReference type="Pfam" id="PF05685"/>
    </source>
</evidence>
<keyword evidence="2" id="KW-0378">Hydrolase</keyword>